<evidence type="ECO:0000256" key="1">
    <source>
        <dbReference type="SAM" id="SignalP"/>
    </source>
</evidence>
<reference evidence="2 3" key="1">
    <citation type="submission" date="2017-02" db="EMBL/GenBank/DDBJ databases">
        <authorList>
            <person name="Peterson S.W."/>
        </authorList>
    </citation>
    <scope>NUCLEOTIDE SEQUENCE [LARGE SCALE GENOMIC DNA]</scope>
    <source>
        <strain evidence="2 3">CIP104813</strain>
    </source>
</reference>
<name>A0A1X6WTE4_9MICO</name>
<evidence type="ECO:0008006" key="4">
    <source>
        <dbReference type="Google" id="ProtNLM"/>
    </source>
</evidence>
<organism evidence="2 3">
    <name type="scientific">Brachybacterium nesterenkovii</name>
    <dbReference type="NCBI Taxonomy" id="47847"/>
    <lineage>
        <taxon>Bacteria</taxon>
        <taxon>Bacillati</taxon>
        <taxon>Actinomycetota</taxon>
        <taxon>Actinomycetes</taxon>
        <taxon>Micrococcales</taxon>
        <taxon>Dermabacteraceae</taxon>
        <taxon>Brachybacterium</taxon>
    </lineage>
</organism>
<dbReference type="AlphaFoldDB" id="A0A1X6WTE4"/>
<feature type="signal peptide" evidence="1">
    <location>
        <begin position="1"/>
        <end position="31"/>
    </location>
</feature>
<accession>A0A1X6WTE4</accession>
<evidence type="ECO:0000313" key="3">
    <source>
        <dbReference type="Proteomes" id="UP000195981"/>
    </source>
</evidence>
<gene>
    <name evidence="2" type="ORF">FM110_01595</name>
</gene>
<feature type="chain" id="PRO_5039055792" description="Lipoprotein" evidence="1">
    <location>
        <begin position="32"/>
        <end position="299"/>
    </location>
</feature>
<sequence>MSRPRPRRRSVPVRRRAAALLAVLALVPLSACDGGGDADPSPTPTALSSLRDPLADLDRGRWEVVDAPSMMAIPVDEEGIDKAAWAAAGVDDARIRAARQALADYVTTAYMQPDALRETDDAADRKTIVDASPTDAWAEAMNTGWDEGNRQLYGTEFAPDYRVVGRPRAVVHWYLTEREDLRLVELGGTIAYTVLNTRTGDIGIFAQRVSAAVVPGVSDDTPIDRGDFQILLAGNDICATTDAGGLVVPAISDDEAAASAQSETRHRIIDKPDVSRTDIAAEEGGAMQFDMTTVVPCPS</sequence>
<proteinExistence type="predicted"/>
<evidence type="ECO:0000313" key="2">
    <source>
        <dbReference type="EMBL" id="SLM88322.1"/>
    </source>
</evidence>
<keyword evidence="3" id="KW-1185">Reference proteome</keyword>
<dbReference type="Proteomes" id="UP000195981">
    <property type="component" value="Unassembled WGS sequence"/>
</dbReference>
<protein>
    <recommendedName>
        <fullName evidence="4">Lipoprotein</fullName>
    </recommendedName>
</protein>
<dbReference type="EMBL" id="FWFG01000014">
    <property type="protein sequence ID" value="SLM88322.1"/>
    <property type="molecule type" value="Genomic_DNA"/>
</dbReference>
<keyword evidence="1" id="KW-0732">Signal</keyword>
<dbReference type="RefSeq" id="WP_087102032.1">
    <property type="nucleotide sequence ID" value="NZ_FWFG01000014.1"/>
</dbReference>